<evidence type="ECO:0000256" key="1">
    <source>
        <dbReference type="SAM" id="MobiDB-lite"/>
    </source>
</evidence>
<name>A0A290S454_9GAMM</name>
<sequence>MSNNISSNSVSKTKSNLNKEGLSRHDMIEAKAYSLASDRDFTGDNHLNDWLEAEKEVDGQLPK</sequence>
<dbReference type="EMBL" id="CP011025">
    <property type="protein sequence ID" value="ATC86317.1"/>
    <property type="molecule type" value="Genomic_DNA"/>
</dbReference>
<proteinExistence type="predicted"/>
<evidence type="ECO:0000313" key="3">
    <source>
        <dbReference type="Proteomes" id="UP000016505"/>
    </source>
</evidence>
<dbReference type="KEGG" id="part:PARC_a1738"/>
<accession>A0A290S454</accession>
<protein>
    <recommendedName>
        <fullName evidence="4">DUF2934 domain-containing protein</fullName>
    </recommendedName>
</protein>
<reference evidence="2 3" key="1">
    <citation type="journal article" date="2012" name="J. Bacteriol.">
        <title>Genome sequences of type strains of seven species of the marine bacterium Pseudoalteromonas.</title>
        <authorList>
            <person name="Xie B.B."/>
            <person name="Shu Y.L."/>
            <person name="Qin Q.L."/>
            <person name="Rong J.C."/>
            <person name="Zhang X.Y."/>
            <person name="Chen X.L."/>
            <person name="Shi M."/>
            <person name="He H.L."/>
            <person name="Zhou B.C."/>
            <person name="Zhang Y.Z."/>
        </authorList>
    </citation>
    <scope>NUCLEOTIDE SEQUENCE [LARGE SCALE GENOMIC DNA]</scope>
    <source>
        <strain evidence="2 3">A 37-1-2</strain>
    </source>
</reference>
<dbReference type="Proteomes" id="UP000016505">
    <property type="component" value="Chromosome I"/>
</dbReference>
<dbReference type="AlphaFoldDB" id="A0A290S454"/>
<feature type="region of interest" description="Disordered" evidence="1">
    <location>
        <begin position="1"/>
        <end position="24"/>
    </location>
</feature>
<evidence type="ECO:0008006" key="4">
    <source>
        <dbReference type="Google" id="ProtNLM"/>
    </source>
</evidence>
<dbReference type="InterPro" id="IPR021327">
    <property type="entry name" value="DUF2934"/>
</dbReference>
<dbReference type="RefSeq" id="WP_010552595.1">
    <property type="nucleotide sequence ID" value="NZ_CP011025.1"/>
</dbReference>
<dbReference type="OrthoDB" id="8538784at2"/>
<dbReference type="Pfam" id="PF11154">
    <property type="entry name" value="DUF2934"/>
    <property type="match status" value="1"/>
</dbReference>
<gene>
    <name evidence="2" type="ORF">PARC_a1738</name>
</gene>
<evidence type="ECO:0000313" key="2">
    <source>
        <dbReference type="EMBL" id="ATC86317.1"/>
    </source>
</evidence>
<feature type="compositionally biased region" description="Polar residues" evidence="1">
    <location>
        <begin position="1"/>
        <end position="18"/>
    </location>
</feature>
<organism evidence="2 3">
    <name type="scientific">Pseudoalteromonas arctica A 37-1-2</name>
    <dbReference type="NCBI Taxonomy" id="1117313"/>
    <lineage>
        <taxon>Bacteria</taxon>
        <taxon>Pseudomonadati</taxon>
        <taxon>Pseudomonadota</taxon>
        <taxon>Gammaproteobacteria</taxon>
        <taxon>Alteromonadales</taxon>
        <taxon>Pseudoalteromonadaceae</taxon>
        <taxon>Pseudoalteromonas</taxon>
    </lineage>
</organism>